<sequence length="109" mass="12802">MGRLSKEEYREAKGCLKRYNYNCINIINIQRDILNISVAPCDGLPKAPYSVGDNTLNKVIKLEENEELQKSIREYKAVIQALLLVDSIANDIFEEEYQKRRRKQMEHNR</sequence>
<proteinExistence type="predicted"/>
<evidence type="ECO:0000313" key="1">
    <source>
        <dbReference type="EMBL" id="DAD94106.1"/>
    </source>
</evidence>
<protein>
    <submittedName>
        <fullName evidence="1">Uncharacterized protein</fullName>
    </submittedName>
</protein>
<name>A0A8S5NIH5_9CAUD</name>
<reference evidence="1" key="1">
    <citation type="journal article" date="2021" name="Proc. Natl. Acad. Sci. U.S.A.">
        <title>A Catalog of Tens of Thousands of Viruses from Human Metagenomes Reveals Hidden Associations with Chronic Diseases.</title>
        <authorList>
            <person name="Tisza M.J."/>
            <person name="Buck C.B."/>
        </authorList>
    </citation>
    <scope>NUCLEOTIDE SEQUENCE</scope>
    <source>
        <strain evidence="1">CtUF252</strain>
    </source>
</reference>
<organism evidence="1">
    <name type="scientific">Siphoviridae sp. ctUF252</name>
    <dbReference type="NCBI Taxonomy" id="2826350"/>
    <lineage>
        <taxon>Viruses</taxon>
        <taxon>Duplodnaviria</taxon>
        <taxon>Heunggongvirae</taxon>
        <taxon>Uroviricota</taxon>
        <taxon>Caudoviricetes</taxon>
    </lineage>
</organism>
<accession>A0A8S5NIH5</accession>
<dbReference type="EMBL" id="BK015173">
    <property type="protein sequence ID" value="DAD94106.1"/>
    <property type="molecule type" value="Genomic_DNA"/>
</dbReference>